<keyword evidence="4" id="KW-1185">Reference proteome</keyword>
<comment type="caution">
    <text evidence="3">The sequence shown here is derived from an EMBL/GenBank/DDBJ whole genome shotgun (WGS) entry which is preliminary data.</text>
</comment>
<sequence length="304" mass="33824">MSTVLQSVVPATTSTLNAPPPSGLAEAMQVDCVTIRGTSLCLDELVDLSFFTPEARQRLRAQLSAAVPFPHLVVEGLFNPDLLNLVLEEFDTHRAAGWQDVQSSYERTRRSVPGAAIGPASQLYFDLVNSGWFTTWLSDVSGAPHLIPDPLRHGGGLHESRTGGSFAIHRDFDRHPKTGLKNEMVFITYLNRGWQPEWGSALELWDAKEGRCVTTVQPEFGRTLLMPHGPASFHGHPTPLKAADDRPRRSVAAYFYTGTPLLEQDLDRAISVFIAPRRIHSAKATLRRWMPPILWSLMKKTTQH</sequence>
<proteinExistence type="inferred from homology"/>
<keyword evidence="1" id="KW-0408">Iron</keyword>
<protein>
    <submittedName>
        <fullName evidence="3">2OG-Fe(II) oxygenase</fullName>
    </submittedName>
</protein>
<evidence type="ECO:0000259" key="2">
    <source>
        <dbReference type="PROSITE" id="PS51471"/>
    </source>
</evidence>
<dbReference type="EMBL" id="JBHUFD010000005">
    <property type="protein sequence ID" value="MFD1873221.1"/>
    <property type="molecule type" value="Genomic_DNA"/>
</dbReference>
<evidence type="ECO:0000256" key="1">
    <source>
        <dbReference type="RuleBase" id="RU003682"/>
    </source>
</evidence>
<dbReference type="PROSITE" id="PS51471">
    <property type="entry name" value="FE2OG_OXY"/>
    <property type="match status" value="1"/>
</dbReference>
<keyword evidence="1" id="KW-0479">Metal-binding</keyword>
<dbReference type="RefSeq" id="WP_382319651.1">
    <property type="nucleotide sequence ID" value="NZ_JBHUIA010000005.1"/>
</dbReference>
<keyword evidence="1" id="KW-0560">Oxidoreductase</keyword>
<dbReference type="Pfam" id="PF13640">
    <property type="entry name" value="2OG-FeII_Oxy_3"/>
    <property type="match status" value="1"/>
</dbReference>
<dbReference type="InterPro" id="IPR005123">
    <property type="entry name" value="Oxoglu/Fe-dep_dioxygenase_dom"/>
</dbReference>
<organism evidence="3 4">
    <name type="scientific">Hymenobacter bucti</name>
    <dbReference type="NCBI Taxonomy" id="1844114"/>
    <lineage>
        <taxon>Bacteria</taxon>
        <taxon>Pseudomonadati</taxon>
        <taxon>Bacteroidota</taxon>
        <taxon>Cytophagia</taxon>
        <taxon>Cytophagales</taxon>
        <taxon>Hymenobacteraceae</taxon>
        <taxon>Hymenobacter</taxon>
    </lineage>
</organism>
<evidence type="ECO:0000313" key="3">
    <source>
        <dbReference type="EMBL" id="MFD1873221.1"/>
    </source>
</evidence>
<gene>
    <name evidence="3" type="ORF">ACFSDX_12330</name>
</gene>
<dbReference type="Proteomes" id="UP001597197">
    <property type="component" value="Unassembled WGS sequence"/>
</dbReference>
<evidence type="ECO:0000313" key="4">
    <source>
        <dbReference type="Proteomes" id="UP001597197"/>
    </source>
</evidence>
<dbReference type="InterPro" id="IPR044862">
    <property type="entry name" value="Pro_4_hyd_alph_FE2OG_OXY"/>
</dbReference>
<reference evidence="4" key="1">
    <citation type="journal article" date="2019" name="Int. J. Syst. Evol. Microbiol.">
        <title>The Global Catalogue of Microorganisms (GCM) 10K type strain sequencing project: providing services to taxonomists for standard genome sequencing and annotation.</title>
        <authorList>
            <consortium name="The Broad Institute Genomics Platform"/>
            <consortium name="The Broad Institute Genome Sequencing Center for Infectious Disease"/>
            <person name="Wu L."/>
            <person name="Ma J."/>
        </authorList>
    </citation>
    <scope>NUCLEOTIDE SEQUENCE [LARGE SCALE GENOMIC DNA]</scope>
    <source>
        <strain evidence="4">CGMCC 1.15795</strain>
    </source>
</reference>
<name>A0ABW4QVP3_9BACT</name>
<accession>A0ABW4QVP3</accession>
<dbReference type="Gene3D" id="2.60.120.620">
    <property type="entry name" value="q2cbj1_9rhob like domain"/>
    <property type="match status" value="1"/>
</dbReference>
<feature type="domain" description="Fe2OG dioxygenase" evidence="2">
    <location>
        <begin position="147"/>
        <end position="258"/>
    </location>
</feature>
<comment type="similarity">
    <text evidence="1">Belongs to the iron/ascorbate-dependent oxidoreductase family.</text>
</comment>